<keyword evidence="2" id="KW-0812">Transmembrane</keyword>
<feature type="transmembrane region" description="Helical" evidence="2">
    <location>
        <begin position="149"/>
        <end position="171"/>
    </location>
</feature>
<accession>A0ABM6F521</accession>
<proteinExistence type="predicted"/>
<feature type="transmembrane region" description="Helical" evidence="2">
    <location>
        <begin position="487"/>
        <end position="507"/>
    </location>
</feature>
<protein>
    <recommendedName>
        <fullName evidence="5">PepSY domain-containing protein</fullName>
    </recommendedName>
</protein>
<feature type="transmembrane region" description="Helical" evidence="2">
    <location>
        <begin position="401"/>
        <end position="423"/>
    </location>
</feature>
<evidence type="ECO:0000256" key="1">
    <source>
        <dbReference type="SAM" id="MobiDB-lite"/>
    </source>
</evidence>
<dbReference type="InterPro" id="IPR005625">
    <property type="entry name" value="PepSY-ass_TM"/>
</dbReference>
<feature type="transmembrane region" description="Helical" evidence="2">
    <location>
        <begin position="199"/>
        <end position="228"/>
    </location>
</feature>
<feature type="compositionally biased region" description="Low complexity" evidence="1">
    <location>
        <begin position="530"/>
        <end position="541"/>
    </location>
</feature>
<reference evidence="3 4" key="1">
    <citation type="submission" date="2016-10" db="EMBL/GenBank/DDBJ databases">
        <title>Complete genome sequences of three Cupriavidus strains isolated from various Malaysian environments.</title>
        <authorList>
            <person name="Abdullah A.A.-A."/>
            <person name="Shafie N.A.H."/>
            <person name="Lau N.S."/>
        </authorList>
    </citation>
    <scope>NUCLEOTIDE SEQUENCE [LARGE SCALE GENOMIC DNA]</scope>
    <source>
        <strain evidence="3 4">USMAA1020</strain>
    </source>
</reference>
<dbReference type="RefSeq" id="WP_071069702.1">
    <property type="nucleotide sequence ID" value="NZ_CP017754.1"/>
</dbReference>
<keyword evidence="4" id="KW-1185">Reference proteome</keyword>
<organism evidence="3 4">
    <name type="scientific">Cupriavidus malaysiensis</name>
    <dbReference type="NCBI Taxonomy" id="367825"/>
    <lineage>
        <taxon>Bacteria</taxon>
        <taxon>Pseudomonadati</taxon>
        <taxon>Pseudomonadota</taxon>
        <taxon>Betaproteobacteria</taxon>
        <taxon>Burkholderiales</taxon>
        <taxon>Burkholderiaceae</taxon>
        <taxon>Cupriavidus</taxon>
    </lineage>
</organism>
<evidence type="ECO:0000256" key="2">
    <source>
        <dbReference type="SAM" id="Phobius"/>
    </source>
</evidence>
<feature type="transmembrane region" description="Helical" evidence="2">
    <location>
        <begin position="359"/>
        <end position="380"/>
    </location>
</feature>
<dbReference type="Proteomes" id="UP000177515">
    <property type="component" value="Chromosome 1"/>
</dbReference>
<evidence type="ECO:0008006" key="5">
    <source>
        <dbReference type="Google" id="ProtNLM"/>
    </source>
</evidence>
<evidence type="ECO:0000313" key="4">
    <source>
        <dbReference type="Proteomes" id="UP000177515"/>
    </source>
</evidence>
<feature type="transmembrane region" description="Helical" evidence="2">
    <location>
        <begin position="429"/>
        <end position="445"/>
    </location>
</feature>
<dbReference type="PANTHER" id="PTHR34219">
    <property type="entry name" value="IRON-REGULATED INNER MEMBRANE PROTEIN-RELATED"/>
    <property type="match status" value="1"/>
</dbReference>
<feature type="compositionally biased region" description="Pro residues" evidence="1">
    <location>
        <begin position="542"/>
        <end position="551"/>
    </location>
</feature>
<keyword evidence="2" id="KW-1133">Transmembrane helix</keyword>
<sequence>MKAATLRLYQTLHTWVGLMAGWALFIAFFAGALTVFHEELHSWQSVHRARHAAAAPAGTPDGASVDRFVQALAASHPAAAASVYVSLPTAGEPELSAYWQEKNGAWQFTTASRLAAGKTSPAETSLERVRGELANFLNSLHYSLGLSDAGMYLMGAISVLYGLALVSGVLLHLPRLKKDLLAVRPGRNLKRFWMDAHNVLGLFSLPFHLVFAVTGAMFCLSMVLVMAFDTLAFDGKLMPAVPRLTAAAPEVDSAGRPAPLLPAATLLAAARAGGGTAFTPTSIRYQRIGDANAVAEVRGNADGALGSYGSIALHAAAGQPRSGQVMGDQTPAGRDTNHAVYSAMYGLHFGTFGDVALRFVYLVAGLAGAFLFYSGNLLWIESRRKQRQAVQPRVHKLLAQATVGVCLGCCLGVAAAFSGALLWPERPAAQVYFPVFLAALAWSLLRQPARAALDLLYATVAATALIPVCSALVAGDPFWRAAQRGDWAVAGFDIGALAMACGFAALAHATRKRARSGPLDSVWALPPARPDGATGVAATAPPVLPGPPPRH</sequence>
<dbReference type="EMBL" id="CP017754">
    <property type="protein sequence ID" value="AOZ06595.1"/>
    <property type="molecule type" value="Genomic_DNA"/>
</dbReference>
<keyword evidence="2" id="KW-0472">Membrane</keyword>
<feature type="transmembrane region" description="Helical" evidence="2">
    <location>
        <begin position="452"/>
        <end position="475"/>
    </location>
</feature>
<dbReference type="PANTHER" id="PTHR34219:SF9">
    <property type="entry name" value="IRON-REGULATED INNER MEMBRANE PROTEIN"/>
    <property type="match status" value="1"/>
</dbReference>
<feature type="transmembrane region" description="Helical" evidence="2">
    <location>
        <begin position="12"/>
        <end position="36"/>
    </location>
</feature>
<evidence type="ECO:0000313" key="3">
    <source>
        <dbReference type="EMBL" id="AOZ06595.1"/>
    </source>
</evidence>
<name>A0ABM6F521_9BURK</name>
<gene>
    <name evidence="3" type="ORF">BKK80_12805</name>
</gene>
<dbReference type="Pfam" id="PF03929">
    <property type="entry name" value="PepSY_TM"/>
    <property type="match status" value="1"/>
</dbReference>
<feature type="region of interest" description="Disordered" evidence="1">
    <location>
        <begin position="530"/>
        <end position="551"/>
    </location>
</feature>